<dbReference type="EMBL" id="BK014965">
    <property type="protein sequence ID" value="DAD84743.1"/>
    <property type="molecule type" value="Genomic_DNA"/>
</dbReference>
<name>A0A8S5MRL6_9CAUD</name>
<organism evidence="1">
    <name type="scientific">Siphoviridae sp. ctqED62</name>
    <dbReference type="NCBI Taxonomy" id="2826468"/>
    <lineage>
        <taxon>Viruses</taxon>
        <taxon>Duplodnaviria</taxon>
        <taxon>Heunggongvirae</taxon>
        <taxon>Uroviricota</taxon>
        <taxon>Caudoviricetes</taxon>
    </lineage>
</organism>
<dbReference type="GO" id="GO:0016874">
    <property type="term" value="F:ligase activity"/>
    <property type="evidence" value="ECO:0007669"/>
    <property type="project" value="UniProtKB-KW"/>
</dbReference>
<accession>A0A8S5MRL6</accession>
<sequence>MEVYDNKAIIRTKVTAGSLITGNATDGEKTIFYKDCVGVQYKHAGVALGYIQLETPSMQMNNQQSNFFSENTFTFDQGLVPNPLASEVYAYISHRMEGYKYGFDQDESYYKPTQYMEKCLQIVGKAIFFCKKCKGTFAGEVGKAPNCPNCGEPLLETTISQDKWRTLSHDEKSDYRYEWGQ</sequence>
<evidence type="ECO:0000313" key="1">
    <source>
        <dbReference type="EMBL" id="DAD84743.1"/>
    </source>
</evidence>
<reference evidence="1" key="1">
    <citation type="journal article" date="2021" name="Proc. Natl. Acad. Sci. U.S.A.">
        <title>A Catalog of Tens of Thousands of Viruses from Human Metagenomes Reveals Hidden Associations with Chronic Diseases.</title>
        <authorList>
            <person name="Tisza M.J."/>
            <person name="Buck C.B."/>
        </authorList>
    </citation>
    <scope>NUCLEOTIDE SEQUENCE</scope>
    <source>
        <strain evidence="1">CtqED62</strain>
    </source>
</reference>
<protein>
    <submittedName>
        <fullName evidence="1">RimK-related lysine biosynthesis protein, Probable-dependent amine/thiol ligase family Amino-group</fullName>
    </submittedName>
</protein>
<keyword evidence="1" id="KW-0436">Ligase</keyword>
<proteinExistence type="predicted"/>